<evidence type="ECO:0000313" key="2">
    <source>
        <dbReference type="Proteomes" id="UP000305165"/>
    </source>
</evidence>
<dbReference type="SFLD" id="SFLDS00003">
    <property type="entry name" value="Haloacid_Dehalogenase"/>
    <property type="match status" value="1"/>
</dbReference>
<dbReference type="InterPro" id="IPR023214">
    <property type="entry name" value="HAD_sf"/>
</dbReference>
<dbReference type="InterPro" id="IPR036412">
    <property type="entry name" value="HAD-like_sf"/>
</dbReference>
<protein>
    <submittedName>
        <fullName evidence="1">HAD family hydrolase</fullName>
    </submittedName>
</protein>
<evidence type="ECO:0000313" key="1">
    <source>
        <dbReference type="EMBL" id="TII01059.1"/>
    </source>
</evidence>
<dbReference type="PRINTS" id="PR00413">
    <property type="entry name" value="HADHALOGNASE"/>
</dbReference>
<dbReference type="GO" id="GO:0006281">
    <property type="term" value="P:DNA repair"/>
    <property type="evidence" value="ECO:0007669"/>
    <property type="project" value="TreeGrafter"/>
</dbReference>
<dbReference type="InterPro" id="IPR006439">
    <property type="entry name" value="HAD-SF_hydro_IA"/>
</dbReference>
<dbReference type="Gene3D" id="3.40.50.1000">
    <property type="entry name" value="HAD superfamily/HAD-like"/>
    <property type="match status" value="1"/>
</dbReference>
<reference evidence="1 2" key="1">
    <citation type="submission" date="2019-04" db="EMBL/GenBank/DDBJ databases">
        <title>Genome analysis of Streptococcus suis strain WUSS424.</title>
        <authorList>
            <person name="Chen H."/>
            <person name="Gao X."/>
            <person name="Wu Z."/>
        </authorList>
    </citation>
    <scope>NUCLEOTIDE SEQUENCE [LARGE SCALE GENOMIC DNA]</scope>
    <source>
        <strain evidence="1 2">WUSS424</strain>
    </source>
</reference>
<dbReference type="GO" id="GO:0008967">
    <property type="term" value="F:phosphoglycolate phosphatase activity"/>
    <property type="evidence" value="ECO:0007669"/>
    <property type="project" value="TreeGrafter"/>
</dbReference>
<dbReference type="Gene3D" id="1.10.150.240">
    <property type="entry name" value="Putative phosphatase, domain 2"/>
    <property type="match status" value="1"/>
</dbReference>
<dbReference type="InterPro" id="IPR023198">
    <property type="entry name" value="PGP-like_dom2"/>
</dbReference>
<dbReference type="EMBL" id="SSXO01000001">
    <property type="protein sequence ID" value="TII01059.1"/>
    <property type="molecule type" value="Genomic_DNA"/>
</dbReference>
<dbReference type="PANTHER" id="PTHR43434">
    <property type="entry name" value="PHOSPHOGLYCOLATE PHOSPHATASE"/>
    <property type="match status" value="1"/>
</dbReference>
<dbReference type="Proteomes" id="UP000305165">
    <property type="component" value="Unassembled WGS sequence"/>
</dbReference>
<dbReference type="SFLD" id="SFLDG01129">
    <property type="entry name" value="C1.5:_HAD__Beta-PGM__Phosphata"/>
    <property type="match status" value="1"/>
</dbReference>
<organism evidence="1 2">
    <name type="scientific">Streptococcus suis</name>
    <dbReference type="NCBI Taxonomy" id="1307"/>
    <lineage>
        <taxon>Bacteria</taxon>
        <taxon>Bacillati</taxon>
        <taxon>Bacillota</taxon>
        <taxon>Bacilli</taxon>
        <taxon>Lactobacillales</taxon>
        <taxon>Streptococcaceae</taxon>
        <taxon>Streptococcus</taxon>
    </lineage>
</organism>
<sequence>MKAYKHYIFDFYGTLVDIETDEGKLELWEKIAALYQAFGASYRPRQLRSAFQRLAAEQEERLLQTGPYQHVEIDLEEVFQNLLTVSDTDGLSNLRPQDLTTFGQTVGAMFRILSREKLEAYPNTLSSLNALKKVGAKLYILSNAQRVFSQAEMELTGCASLMEKIYMSSDFRIKKPEPAFLELLLEEQQVKMDEAVLVGNDLTTDIAIAQELGMDAILLNTFPYSQEEIQAFRDLGWKFEVVEDISELVSSHGQE</sequence>
<dbReference type="AlphaFoldDB" id="A0A4T2GPC1"/>
<dbReference type="OrthoDB" id="264363at2"/>
<name>A0A4T2GPC1_STRSU</name>
<dbReference type="InterPro" id="IPR050155">
    <property type="entry name" value="HAD-like_hydrolase_sf"/>
</dbReference>
<proteinExistence type="predicted"/>
<keyword evidence="1" id="KW-0378">Hydrolase</keyword>
<accession>A0A4T2GPC1</accession>
<gene>
    <name evidence="1" type="ORF">FAJ39_01660</name>
</gene>
<comment type="caution">
    <text evidence="1">The sequence shown here is derived from an EMBL/GenBank/DDBJ whole genome shotgun (WGS) entry which is preliminary data.</text>
</comment>
<dbReference type="Pfam" id="PF00702">
    <property type="entry name" value="Hydrolase"/>
    <property type="match status" value="1"/>
</dbReference>
<dbReference type="SUPFAM" id="SSF56784">
    <property type="entry name" value="HAD-like"/>
    <property type="match status" value="1"/>
</dbReference>
<dbReference type="PANTHER" id="PTHR43434:SF1">
    <property type="entry name" value="PHOSPHOGLYCOLATE PHOSPHATASE"/>
    <property type="match status" value="1"/>
</dbReference>